<reference evidence="1 2" key="1">
    <citation type="submission" date="2018-11" db="EMBL/GenBank/DDBJ databases">
        <title>Genomic Encyclopedia of Type Strains, Phase IV (KMG-IV): sequencing the most valuable type-strain genomes for metagenomic binning, comparative biology and taxonomic classification.</title>
        <authorList>
            <person name="Goeker M."/>
        </authorList>
    </citation>
    <scope>NUCLEOTIDE SEQUENCE [LARGE SCALE GENOMIC DNA]</scope>
    <source>
        <strain evidence="1 2">DSM 25623</strain>
    </source>
</reference>
<evidence type="ECO:0000313" key="1">
    <source>
        <dbReference type="EMBL" id="RPE77101.1"/>
    </source>
</evidence>
<name>A0A3N4VBN6_9GAMM</name>
<dbReference type="Proteomes" id="UP000269708">
    <property type="component" value="Unassembled WGS sequence"/>
</dbReference>
<dbReference type="EMBL" id="RKQN01000003">
    <property type="protein sequence ID" value="RPE77101.1"/>
    <property type="molecule type" value="Genomic_DNA"/>
</dbReference>
<organism evidence="1 2">
    <name type="scientific">Vulcaniibacterium tengchongense</name>
    <dbReference type="NCBI Taxonomy" id="1273429"/>
    <lineage>
        <taxon>Bacteria</taxon>
        <taxon>Pseudomonadati</taxon>
        <taxon>Pseudomonadota</taxon>
        <taxon>Gammaproteobacteria</taxon>
        <taxon>Lysobacterales</taxon>
        <taxon>Lysobacteraceae</taxon>
        <taxon>Vulcaniibacterium</taxon>
    </lineage>
</organism>
<dbReference type="AlphaFoldDB" id="A0A3N4VBN6"/>
<proteinExistence type="predicted"/>
<sequence length="425" mass="44417">MRAPAPGSPPPARGPRRRRFALTALAAALLVLPALRWVSQPSVVAGAILGRAGAALGLEIEARGASEYRLRGTPRLVLREVTVREPGAATPLLRAERIALEVPWATLRSRGADLALARIELDAPRLELGALQRWQAKRPPGPAMRWPRLGDGLRVTRGTLLGDGWRIEALDLDLPSFHPDRPGTARLQGRARFGTTRVPFALHAALTRPRAGAGLGVAGGLGVETPGVSLPMRVRLSGRVRAGADGLGLDALKFGAQARYRGGGAELPFALGLAGPLRYRGGALALAPLGVALRGGNAIPTLDAHGALRLGGRMDLRLQGVLADWPAGWPALPAPLDRAGAPLPFALDYRGGADFSGPAALQLRRAGAEFDGGFRLPELLAWVDAGASPSPLPPLRGRLRAPALELAGARLEGVEVEFDDAGAAP</sequence>
<comment type="caution">
    <text evidence="1">The sequence shown here is derived from an EMBL/GenBank/DDBJ whole genome shotgun (WGS) entry which is preliminary data.</text>
</comment>
<keyword evidence="2" id="KW-1185">Reference proteome</keyword>
<protein>
    <submittedName>
        <fullName evidence="1">Uncharacterized protein</fullName>
    </submittedName>
</protein>
<gene>
    <name evidence="1" type="ORF">EDC50_2358</name>
</gene>
<accession>A0A3N4VBN6</accession>
<evidence type="ECO:0000313" key="2">
    <source>
        <dbReference type="Proteomes" id="UP000269708"/>
    </source>
</evidence>